<dbReference type="Pfam" id="PF02082">
    <property type="entry name" value="Rrf2"/>
    <property type="match status" value="1"/>
</dbReference>
<dbReference type="PANTHER" id="PTHR33221">
    <property type="entry name" value="WINGED HELIX-TURN-HELIX TRANSCRIPTIONAL REGULATOR, RRF2 FAMILY"/>
    <property type="match status" value="1"/>
</dbReference>
<reference evidence="2 3" key="1">
    <citation type="submission" date="2019-03" db="EMBL/GenBank/DDBJ databases">
        <title>Genomic Encyclopedia of Type Strains, Phase IV (KMG-IV): sequencing the most valuable type-strain genomes for metagenomic binning, comparative biology and taxonomic classification.</title>
        <authorList>
            <person name="Goeker M."/>
        </authorList>
    </citation>
    <scope>NUCLEOTIDE SEQUENCE [LARGE SCALE GENOMIC DNA]</scope>
    <source>
        <strain evidence="2 3">DSM 25964</strain>
    </source>
</reference>
<dbReference type="PANTHER" id="PTHR33221:SF5">
    <property type="entry name" value="HTH-TYPE TRANSCRIPTIONAL REGULATOR ISCR"/>
    <property type="match status" value="1"/>
</dbReference>
<dbReference type="InterPro" id="IPR000944">
    <property type="entry name" value="Tscrpt_reg_Rrf2"/>
</dbReference>
<dbReference type="EMBL" id="SORI01000028">
    <property type="protein sequence ID" value="TDY54236.1"/>
    <property type="molecule type" value="Genomic_DNA"/>
</dbReference>
<keyword evidence="1" id="KW-0238">DNA-binding</keyword>
<sequence length="147" mass="16101">MKLSTKTRYGLRALLYMAERYDGDRAVPVGEIAKEQQVSEKYLEQLFIKLRRKNIISSVRGAQGGYVLQRNPREVTVASVVEALEGDITFADCLSSGGCRNKGSCATHDLWSRLKDSIDGILEDTTLFDLVNKCGSGKEDAPGVANG</sequence>
<dbReference type="InterPro" id="IPR036388">
    <property type="entry name" value="WH-like_DNA-bd_sf"/>
</dbReference>
<dbReference type="OrthoDB" id="9808360at2"/>
<protein>
    <submittedName>
        <fullName evidence="2">BadM/Rrf2 family transcriptional regulator</fullName>
    </submittedName>
</protein>
<gene>
    <name evidence="2" type="ORF">C8D99_1287</name>
</gene>
<dbReference type="Gene3D" id="1.10.10.10">
    <property type="entry name" value="Winged helix-like DNA-binding domain superfamily/Winged helix DNA-binding domain"/>
    <property type="match status" value="1"/>
</dbReference>
<keyword evidence="3" id="KW-1185">Reference proteome</keyword>
<dbReference type="GO" id="GO:0003700">
    <property type="term" value="F:DNA-binding transcription factor activity"/>
    <property type="evidence" value="ECO:0007669"/>
    <property type="project" value="TreeGrafter"/>
</dbReference>
<evidence type="ECO:0000313" key="3">
    <source>
        <dbReference type="Proteomes" id="UP000295066"/>
    </source>
</evidence>
<organism evidence="2 3">
    <name type="scientific">Aminivibrio pyruvatiphilus</name>
    <dbReference type="NCBI Taxonomy" id="1005740"/>
    <lineage>
        <taxon>Bacteria</taxon>
        <taxon>Thermotogati</taxon>
        <taxon>Synergistota</taxon>
        <taxon>Synergistia</taxon>
        <taxon>Synergistales</taxon>
        <taxon>Aminobacteriaceae</taxon>
        <taxon>Aminivibrio</taxon>
    </lineage>
</organism>
<dbReference type="PROSITE" id="PS51197">
    <property type="entry name" value="HTH_RRF2_2"/>
    <property type="match status" value="1"/>
</dbReference>
<accession>A0A4R8M108</accession>
<dbReference type="AlphaFoldDB" id="A0A4R8M108"/>
<dbReference type="InterPro" id="IPR036390">
    <property type="entry name" value="WH_DNA-bd_sf"/>
</dbReference>
<comment type="caution">
    <text evidence="2">The sequence shown here is derived from an EMBL/GenBank/DDBJ whole genome shotgun (WGS) entry which is preliminary data.</text>
</comment>
<dbReference type="GO" id="GO:0005829">
    <property type="term" value="C:cytosol"/>
    <property type="evidence" value="ECO:0007669"/>
    <property type="project" value="TreeGrafter"/>
</dbReference>
<evidence type="ECO:0000313" key="2">
    <source>
        <dbReference type="EMBL" id="TDY54236.1"/>
    </source>
</evidence>
<dbReference type="SUPFAM" id="SSF46785">
    <property type="entry name" value="Winged helix' DNA-binding domain"/>
    <property type="match status" value="1"/>
</dbReference>
<dbReference type="Proteomes" id="UP000295066">
    <property type="component" value="Unassembled WGS sequence"/>
</dbReference>
<dbReference type="RefSeq" id="WP_133959085.1">
    <property type="nucleotide sequence ID" value="NZ_SORI01000028.1"/>
</dbReference>
<evidence type="ECO:0000256" key="1">
    <source>
        <dbReference type="ARBA" id="ARBA00023125"/>
    </source>
</evidence>
<dbReference type="NCBIfam" id="TIGR00738">
    <property type="entry name" value="rrf2_super"/>
    <property type="match status" value="1"/>
</dbReference>
<name>A0A4R8M108_9BACT</name>
<proteinExistence type="predicted"/>
<dbReference type="GO" id="GO:0003677">
    <property type="term" value="F:DNA binding"/>
    <property type="evidence" value="ECO:0007669"/>
    <property type="project" value="UniProtKB-KW"/>
</dbReference>